<evidence type="ECO:0000256" key="4">
    <source>
        <dbReference type="ARBA" id="ARBA00022989"/>
    </source>
</evidence>
<dbReference type="GO" id="GO:0042285">
    <property type="term" value="F:xylosyltransferase activity"/>
    <property type="evidence" value="ECO:0007669"/>
    <property type="project" value="TreeGrafter"/>
</dbReference>
<evidence type="ECO:0000256" key="1">
    <source>
        <dbReference type="ARBA" id="ARBA00004606"/>
    </source>
</evidence>
<dbReference type="GO" id="GO:0016020">
    <property type="term" value="C:membrane"/>
    <property type="evidence" value="ECO:0007669"/>
    <property type="project" value="UniProtKB-SubCell"/>
</dbReference>
<evidence type="ECO:0000313" key="7">
    <source>
        <dbReference type="EMBL" id="GLC49348.1"/>
    </source>
</evidence>
<comment type="caution">
    <text evidence="7">The sequence shown here is derived from an EMBL/GenBank/DDBJ whole genome shotgun (WGS) entry which is preliminary data.</text>
</comment>
<dbReference type="GO" id="GO:0035269">
    <property type="term" value="P:protein O-linked glycosylation via mannose"/>
    <property type="evidence" value="ECO:0007669"/>
    <property type="project" value="TreeGrafter"/>
</dbReference>
<sequence>MLTEPLQRSLPHIQALAAQCRSYPGGPLGAAVYLPLVKREPQEGSQEANGNIRLSADNAALLHNATVTLEALFREMETEAPHASSSAPSPACSLRLLLLYELVGDEMLAALMPINALRNAAFLAADTPLVAMVDVDLSPSWSLAGQVLADSESAKLSELLPMWKPRGLIHQFARDVYKAGHTATNFEKWFRFPTEYEVPYKKGYEPWFIGARLALPEYDARFRGYSWNKVINVQHMAALGFSFHVLPDAWLVHRPHEPTASCSICSNDTLKHTRRASALNVEVKVNGTRWNARDIFLRRTKRFYRTSERLLEAGTYRPVVDAASRHCRKVLPWWQQRAAGGAA</sequence>
<dbReference type="GO" id="GO:0015020">
    <property type="term" value="F:glucuronosyltransferase activity"/>
    <property type="evidence" value="ECO:0007669"/>
    <property type="project" value="TreeGrafter"/>
</dbReference>
<evidence type="ECO:0000256" key="6">
    <source>
        <dbReference type="ARBA" id="ARBA00023180"/>
    </source>
</evidence>
<organism evidence="7 8">
    <name type="scientific">Pleodorina starrii</name>
    <dbReference type="NCBI Taxonomy" id="330485"/>
    <lineage>
        <taxon>Eukaryota</taxon>
        <taxon>Viridiplantae</taxon>
        <taxon>Chlorophyta</taxon>
        <taxon>core chlorophytes</taxon>
        <taxon>Chlorophyceae</taxon>
        <taxon>CS clade</taxon>
        <taxon>Chlamydomonadales</taxon>
        <taxon>Volvocaceae</taxon>
        <taxon>Pleodorina</taxon>
    </lineage>
</organism>
<dbReference type="OrthoDB" id="514234at2759"/>
<dbReference type="PANTHER" id="PTHR12270:SF52">
    <property type="entry name" value="GLYCOSYLTRANSFERASE-LIKE PROTEIN GNT13-RELATED"/>
    <property type="match status" value="1"/>
</dbReference>
<dbReference type="Pfam" id="PF13896">
    <property type="entry name" value="Glyco_transf_49"/>
    <property type="match status" value="2"/>
</dbReference>
<dbReference type="PANTHER" id="PTHR12270">
    <property type="entry name" value="GLYCOSYLTRANSFERASE-RELATED"/>
    <property type="match status" value="1"/>
</dbReference>
<reference evidence="7 8" key="1">
    <citation type="journal article" date="2023" name="Commun. Biol.">
        <title>Reorganization of the ancestral sex-determining regions during the evolution of trioecy in Pleodorina starrii.</title>
        <authorList>
            <person name="Takahashi K."/>
            <person name="Suzuki S."/>
            <person name="Kawai-Toyooka H."/>
            <person name="Yamamoto K."/>
            <person name="Hamaji T."/>
            <person name="Ootsuki R."/>
            <person name="Yamaguchi H."/>
            <person name="Kawachi M."/>
            <person name="Higashiyama T."/>
            <person name="Nozaki H."/>
        </authorList>
    </citation>
    <scope>NUCLEOTIDE SEQUENCE [LARGE SCALE GENOMIC DNA]</scope>
    <source>
        <strain evidence="7 8">NIES-4479</strain>
    </source>
</reference>
<keyword evidence="3" id="KW-0735">Signal-anchor</keyword>
<keyword evidence="4" id="KW-1133">Transmembrane helix</keyword>
<gene>
    <name evidence="7" type="primary">PLEST006482</name>
    <name evidence="7" type="ORF">PLESTB_000209700</name>
</gene>
<keyword evidence="6" id="KW-0325">Glycoprotein</keyword>
<evidence type="ECO:0000313" key="8">
    <source>
        <dbReference type="Proteomes" id="UP001165080"/>
    </source>
</evidence>
<keyword evidence="2" id="KW-0812">Transmembrane</keyword>
<evidence type="ECO:0000256" key="2">
    <source>
        <dbReference type="ARBA" id="ARBA00022692"/>
    </source>
</evidence>
<comment type="subcellular location">
    <subcellularLocation>
        <location evidence="1">Membrane</location>
        <topology evidence="1">Single-pass type II membrane protein</topology>
    </subcellularLocation>
</comment>
<proteinExistence type="predicted"/>
<name>A0A9W6EXV8_9CHLO</name>
<protein>
    <submittedName>
        <fullName evidence="7">Uncharacterized protein</fullName>
    </submittedName>
</protein>
<dbReference type="AlphaFoldDB" id="A0A9W6EXV8"/>
<dbReference type="Proteomes" id="UP001165080">
    <property type="component" value="Unassembled WGS sequence"/>
</dbReference>
<keyword evidence="5" id="KW-0472">Membrane</keyword>
<dbReference type="InterPro" id="IPR051292">
    <property type="entry name" value="Xyl/GlcA_transferase"/>
</dbReference>
<accession>A0A9W6EXV8</accession>
<evidence type="ECO:0000256" key="5">
    <source>
        <dbReference type="ARBA" id="ARBA00023136"/>
    </source>
</evidence>
<keyword evidence="8" id="KW-1185">Reference proteome</keyword>
<evidence type="ECO:0000256" key="3">
    <source>
        <dbReference type="ARBA" id="ARBA00022968"/>
    </source>
</evidence>
<dbReference type="EMBL" id="BRXU01000002">
    <property type="protein sequence ID" value="GLC49348.1"/>
    <property type="molecule type" value="Genomic_DNA"/>
</dbReference>